<feature type="binding site" evidence="25">
    <location>
        <position position="322"/>
    </location>
    <ligand>
        <name>Mg(2+)</name>
        <dbReference type="ChEBI" id="CHEBI:18420"/>
        <label>2</label>
    </ligand>
</feature>
<dbReference type="FunFam" id="3.30.470.20:FF:000008">
    <property type="entry name" value="D-alanine--D-alanine ligase"/>
    <property type="match status" value="1"/>
</dbReference>
<evidence type="ECO:0000256" key="12">
    <source>
        <dbReference type="ARBA" id="ARBA00022842"/>
    </source>
</evidence>
<evidence type="ECO:0000256" key="10">
    <source>
        <dbReference type="ARBA" id="ARBA00022741"/>
    </source>
</evidence>
<feature type="binding site" evidence="25">
    <location>
        <position position="322"/>
    </location>
    <ligand>
        <name>Mg(2+)</name>
        <dbReference type="ChEBI" id="CHEBI:18420"/>
        <label>1</label>
    </ligand>
</feature>
<keyword evidence="12 25" id="KW-0460">Magnesium</keyword>
<dbReference type="PROSITE" id="PS00844">
    <property type="entry name" value="DALA_DALA_LIGASE_2"/>
    <property type="match status" value="1"/>
</dbReference>
<dbReference type="Proteomes" id="UP000259211">
    <property type="component" value="Unassembled WGS sequence"/>
</dbReference>
<keyword evidence="9 25" id="KW-0479">Metal-binding</keyword>
<feature type="active site" evidence="23">
    <location>
        <position position="16"/>
    </location>
</feature>
<evidence type="ECO:0000256" key="9">
    <source>
        <dbReference type="ARBA" id="ARBA00022723"/>
    </source>
</evidence>
<dbReference type="Gene3D" id="3.30.470.20">
    <property type="entry name" value="ATP-grasp fold, B domain"/>
    <property type="match status" value="1"/>
</dbReference>
<keyword evidence="11 26" id="KW-0067">ATP-binding</keyword>
<evidence type="ECO:0000259" key="27">
    <source>
        <dbReference type="PROSITE" id="PS50975"/>
    </source>
</evidence>
<feature type="active site" evidence="23">
    <location>
        <position position="192"/>
    </location>
</feature>
<dbReference type="Pfam" id="PF07478">
    <property type="entry name" value="Dala_Dala_lig_C"/>
    <property type="match status" value="1"/>
</dbReference>
<comment type="function">
    <text evidence="2 22">Cell wall formation.</text>
</comment>
<dbReference type="GO" id="GO:0046872">
    <property type="term" value="F:metal ion binding"/>
    <property type="evidence" value="ECO:0007669"/>
    <property type="project" value="UniProtKB-KW"/>
</dbReference>
<dbReference type="NCBIfam" id="TIGR01205">
    <property type="entry name" value="D_ala_D_alaTIGR"/>
    <property type="match status" value="1"/>
</dbReference>
<reference evidence="29 30" key="1">
    <citation type="submission" date="2017-07" db="EMBL/GenBank/DDBJ databases">
        <authorList>
            <person name="Sun Z.S."/>
            <person name="Albrecht U."/>
            <person name="Echele G."/>
            <person name="Lee C.C."/>
        </authorList>
    </citation>
    <scope>NUCLEOTIDE SEQUENCE [LARGE SCALE GENOMIC DNA]</scope>
    <source>
        <strain evidence="29 30">P16-029</strain>
    </source>
</reference>
<dbReference type="HAMAP" id="MF_00047">
    <property type="entry name" value="Dala_Dala_lig"/>
    <property type="match status" value="1"/>
</dbReference>
<dbReference type="EMBL" id="JBAKUA010000015">
    <property type="protein sequence ID" value="MEH1547312.1"/>
    <property type="molecule type" value="Genomic_DNA"/>
</dbReference>
<keyword evidence="13 22" id="KW-0133">Cell shape</keyword>
<gene>
    <name evidence="22" type="primary">ddl</name>
    <name evidence="29" type="ORF">CHT91_05725</name>
    <name evidence="28" type="ORF">V7F78_09905</name>
</gene>
<comment type="similarity">
    <text evidence="5 22">Belongs to the D-alanine--D-alanine ligase family.</text>
</comment>
<evidence type="ECO:0000256" key="23">
    <source>
        <dbReference type="PIRSR" id="PIRSR039102-1"/>
    </source>
</evidence>
<evidence type="ECO:0000256" key="2">
    <source>
        <dbReference type="ARBA" id="ARBA00003921"/>
    </source>
</evidence>
<evidence type="ECO:0000256" key="8">
    <source>
        <dbReference type="ARBA" id="ARBA00022598"/>
    </source>
</evidence>
<evidence type="ECO:0000256" key="17">
    <source>
        <dbReference type="ARBA" id="ARBA00047614"/>
    </source>
</evidence>
<dbReference type="SUPFAM" id="SSF56059">
    <property type="entry name" value="Glutathione synthetase ATP-binding domain-like"/>
    <property type="match status" value="1"/>
</dbReference>
<dbReference type="InterPro" id="IPR011127">
    <property type="entry name" value="Dala_Dala_lig_N"/>
</dbReference>
<evidence type="ECO:0000256" key="7">
    <source>
        <dbReference type="ARBA" id="ARBA00022490"/>
    </source>
</evidence>
<comment type="cofactor">
    <cofactor evidence="1">
        <name>Mn(2+)</name>
        <dbReference type="ChEBI" id="CHEBI:29035"/>
    </cofactor>
</comment>
<dbReference type="Gene3D" id="3.40.50.20">
    <property type="match status" value="1"/>
</dbReference>
<feature type="binding site" evidence="24">
    <location>
        <begin position="321"/>
        <end position="322"/>
    </location>
    <ligand>
        <name>ATP</name>
        <dbReference type="ChEBI" id="CHEBI:30616"/>
    </ligand>
</feature>
<evidence type="ECO:0000256" key="13">
    <source>
        <dbReference type="ARBA" id="ARBA00022960"/>
    </source>
</evidence>
<dbReference type="InterPro" id="IPR011761">
    <property type="entry name" value="ATP-grasp"/>
</dbReference>
<dbReference type="InterPro" id="IPR011095">
    <property type="entry name" value="Dala_Dala_lig_C"/>
</dbReference>
<dbReference type="InterPro" id="IPR013815">
    <property type="entry name" value="ATP_grasp_subdomain_1"/>
</dbReference>
<evidence type="ECO:0000256" key="4">
    <source>
        <dbReference type="ARBA" id="ARBA00004752"/>
    </source>
</evidence>
<comment type="subcellular location">
    <subcellularLocation>
        <location evidence="3 22">Cytoplasm</location>
    </subcellularLocation>
</comment>
<evidence type="ECO:0000256" key="22">
    <source>
        <dbReference type="HAMAP-Rule" id="MF_00047"/>
    </source>
</evidence>
<keyword evidence="10 24" id="KW-0547">Nucleotide-binding</keyword>
<keyword evidence="7 22" id="KW-0963">Cytoplasm</keyword>
<dbReference type="PANTHER" id="PTHR23132:SF25">
    <property type="entry name" value="D-ALANINE--D-ALANINE LIGASE A"/>
    <property type="match status" value="1"/>
</dbReference>
<dbReference type="InterPro" id="IPR005905">
    <property type="entry name" value="D_ala_D_ala"/>
</dbReference>
<evidence type="ECO:0000256" key="19">
    <source>
        <dbReference type="ARBA" id="ARBA00068427"/>
    </source>
</evidence>
<sequence length="365" mass="39378">MNRTHVAVIFGGMSSEHSISCLSAANVVAAIDRERFDVSGVGITPDGVWVRYGVDEILGLPSTGQLPVVEVGDRSLVSVKQMPEGTCIVDTEGNADLVQVVFPVLHGPFGEDGTIQGLLEMAGVRYVGCGVAASANCMDKHLTKMILAEAGVLVGPYVVVRDHEWREDRNAVLKAASRLEYPLFVKPARGGSSIGISKVMSPDRLEAAIEVAREHDNKVLIEQGIRGREIECSVLDGHHGAAPRASVPGEIVVHDPDGFYDFEAKYLSGEQKASVQARAKLDDEIRNRVQKVAIKAFRVLGCEGLARIDTFVAPDGTVYVNEPNTMPGFTRSSGFPLMWQASGMTYAQIVSELIELALERPLGLR</sequence>
<feature type="binding site" evidence="24">
    <location>
        <begin position="184"/>
        <end position="186"/>
    </location>
    <ligand>
        <name>ATP</name>
        <dbReference type="ChEBI" id="CHEBI:30616"/>
    </ligand>
</feature>
<feature type="active site" evidence="23">
    <location>
        <position position="333"/>
    </location>
</feature>
<dbReference type="InterPro" id="IPR000291">
    <property type="entry name" value="D-Ala_lig_Van_CS"/>
</dbReference>
<dbReference type="Gene3D" id="3.30.1490.20">
    <property type="entry name" value="ATP-grasp fold, A domain"/>
    <property type="match status" value="1"/>
</dbReference>
<evidence type="ECO:0000313" key="28">
    <source>
        <dbReference type="EMBL" id="MEH1547312.1"/>
    </source>
</evidence>
<feature type="binding site" evidence="24">
    <location>
        <position position="140"/>
    </location>
    <ligand>
        <name>ATP</name>
        <dbReference type="ChEBI" id="CHEBI:30616"/>
    </ligand>
</feature>
<dbReference type="GO" id="GO:0005829">
    <property type="term" value="C:cytosol"/>
    <property type="evidence" value="ECO:0007669"/>
    <property type="project" value="TreeGrafter"/>
</dbReference>
<dbReference type="NCBIfam" id="NF002528">
    <property type="entry name" value="PRK01966.1-4"/>
    <property type="match status" value="1"/>
</dbReference>
<dbReference type="EC" id="6.3.2.4" evidence="6 22"/>
<keyword evidence="15 25" id="KW-0464">Manganese</keyword>
<evidence type="ECO:0000256" key="16">
    <source>
        <dbReference type="ARBA" id="ARBA00023316"/>
    </source>
</evidence>
<organism evidence="29 30">
    <name type="scientific">Cutibacterium avidum</name>
    <dbReference type="NCBI Taxonomy" id="33010"/>
    <lineage>
        <taxon>Bacteria</taxon>
        <taxon>Bacillati</taxon>
        <taxon>Actinomycetota</taxon>
        <taxon>Actinomycetes</taxon>
        <taxon>Propionibacteriales</taxon>
        <taxon>Propionibacteriaceae</taxon>
        <taxon>Cutibacterium</taxon>
    </lineage>
</organism>
<dbReference type="PROSITE" id="PS50975">
    <property type="entry name" value="ATP_GRASP"/>
    <property type="match status" value="1"/>
</dbReference>
<comment type="pathway">
    <text evidence="18">Glycan biosynthesis.</text>
</comment>
<dbReference type="InterPro" id="IPR016185">
    <property type="entry name" value="PreATP-grasp_dom_sf"/>
</dbReference>
<dbReference type="Pfam" id="PF01820">
    <property type="entry name" value="Dala_Dala_lig_N"/>
    <property type="match status" value="1"/>
</dbReference>
<dbReference type="GO" id="GO:0008360">
    <property type="term" value="P:regulation of cell shape"/>
    <property type="evidence" value="ECO:0007669"/>
    <property type="project" value="UniProtKB-KW"/>
</dbReference>
<evidence type="ECO:0000256" key="18">
    <source>
        <dbReference type="ARBA" id="ARBA00060592"/>
    </source>
</evidence>
<keyword evidence="8 22" id="KW-0436">Ligase</keyword>
<keyword evidence="16 22" id="KW-0961">Cell wall biogenesis/degradation</keyword>
<dbReference type="GO" id="GO:0005524">
    <property type="term" value="F:ATP binding"/>
    <property type="evidence" value="ECO:0007669"/>
    <property type="project" value="UniProtKB-UniRule"/>
</dbReference>
<dbReference type="PANTHER" id="PTHR23132">
    <property type="entry name" value="D-ALANINE--D-ALANINE LIGASE"/>
    <property type="match status" value="1"/>
</dbReference>
<comment type="caution">
    <text evidence="29">The sequence shown here is derived from an EMBL/GenBank/DDBJ whole genome shotgun (WGS) entry which is preliminary data.</text>
</comment>
<keyword evidence="14 22" id="KW-0573">Peptidoglycan synthesis</keyword>
<evidence type="ECO:0000256" key="14">
    <source>
        <dbReference type="ARBA" id="ARBA00022984"/>
    </source>
</evidence>
<comment type="pathway">
    <text evidence="4 22">Cell wall biogenesis; peptidoglycan biosynthesis.</text>
</comment>
<evidence type="ECO:0000256" key="3">
    <source>
        <dbReference type="ARBA" id="ARBA00004496"/>
    </source>
</evidence>
<dbReference type="PROSITE" id="PS00843">
    <property type="entry name" value="DALA_DALA_LIGASE_1"/>
    <property type="match status" value="1"/>
</dbReference>
<evidence type="ECO:0000256" key="5">
    <source>
        <dbReference type="ARBA" id="ARBA00010871"/>
    </source>
</evidence>
<feature type="binding site" evidence="24">
    <location>
        <begin position="222"/>
        <end position="229"/>
    </location>
    <ligand>
        <name>ATP</name>
        <dbReference type="ChEBI" id="CHEBI:30616"/>
    </ligand>
</feature>
<evidence type="ECO:0000256" key="25">
    <source>
        <dbReference type="PIRSR" id="PIRSR039102-3"/>
    </source>
</evidence>
<evidence type="ECO:0000256" key="26">
    <source>
        <dbReference type="PROSITE-ProRule" id="PRU00409"/>
    </source>
</evidence>
<reference evidence="28" key="2">
    <citation type="submission" date="2024-02" db="EMBL/GenBank/DDBJ databases">
        <title>Bacterial skin colonization with Propionibacterium avidum as a risk factor for Periprosthetic Joint Infections - a single-center prospective study.</title>
        <authorList>
            <person name="Achermann Y."/>
        </authorList>
    </citation>
    <scope>NUCLEOTIDE SEQUENCE</scope>
    <source>
        <strain evidence="28">PAVI-2017310195</strain>
    </source>
</reference>
<accession>A0A3E2DHS5</accession>
<evidence type="ECO:0000256" key="6">
    <source>
        <dbReference type="ARBA" id="ARBA00012216"/>
    </source>
</evidence>
<evidence type="ECO:0000256" key="20">
    <source>
        <dbReference type="ARBA" id="ARBA00076288"/>
    </source>
</evidence>
<evidence type="ECO:0000313" key="30">
    <source>
        <dbReference type="Proteomes" id="UP000259211"/>
    </source>
</evidence>
<dbReference type="AlphaFoldDB" id="A0A3E2DHS5"/>
<dbReference type="SUPFAM" id="SSF52440">
    <property type="entry name" value="PreATP-grasp domain"/>
    <property type="match status" value="1"/>
</dbReference>
<proteinExistence type="inferred from homology"/>
<feature type="domain" description="ATP-grasp" evidence="27">
    <location>
        <begin position="144"/>
        <end position="355"/>
    </location>
</feature>
<dbReference type="Proteomes" id="UP001309299">
    <property type="component" value="Unassembled WGS sequence"/>
</dbReference>
<feature type="binding site" evidence="24">
    <location>
        <begin position="192"/>
        <end position="193"/>
    </location>
    <ligand>
        <name>ATP</name>
        <dbReference type="ChEBI" id="CHEBI:30616"/>
    </ligand>
</feature>
<dbReference type="GO" id="GO:0008716">
    <property type="term" value="F:D-alanine-D-alanine ligase activity"/>
    <property type="evidence" value="ECO:0007669"/>
    <property type="project" value="UniProtKB-UniRule"/>
</dbReference>
<feature type="binding site" evidence="25">
    <location>
        <position position="324"/>
    </location>
    <ligand>
        <name>Mg(2+)</name>
        <dbReference type="ChEBI" id="CHEBI:18420"/>
        <label>2</label>
    </ligand>
</feature>
<evidence type="ECO:0000256" key="21">
    <source>
        <dbReference type="ARBA" id="ARBA00077154"/>
    </source>
</evidence>
<evidence type="ECO:0000256" key="15">
    <source>
        <dbReference type="ARBA" id="ARBA00023211"/>
    </source>
</evidence>
<name>A0A3E2DHS5_9ACTN</name>
<dbReference type="GO" id="GO:0071555">
    <property type="term" value="P:cell wall organization"/>
    <property type="evidence" value="ECO:0007669"/>
    <property type="project" value="UniProtKB-KW"/>
</dbReference>
<evidence type="ECO:0000313" key="29">
    <source>
        <dbReference type="EMBL" id="RFT44946.1"/>
    </source>
</evidence>
<dbReference type="GO" id="GO:0009252">
    <property type="term" value="P:peptidoglycan biosynthetic process"/>
    <property type="evidence" value="ECO:0007669"/>
    <property type="project" value="UniProtKB-UniRule"/>
</dbReference>
<evidence type="ECO:0000256" key="1">
    <source>
        <dbReference type="ARBA" id="ARBA00001936"/>
    </source>
</evidence>
<evidence type="ECO:0000256" key="24">
    <source>
        <dbReference type="PIRSR" id="PIRSR039102-2"/>
    </source>
</evidence>
<feature type="binding site" evidence="25">
    <location>
        <position position="309"/>
    </location>
    <ligand>
        <name>Mg(2+)</name>
        <dbReference type="ChEBI" id="CHEBI:18420"/>
        <label>1</label>
    </ligand>
</feature>
<dbReference type="PIRSF" id="PIRSF039102">
    <property type="entry name" value="Ddl/VanB"/>
    <property type="match status" value="1"/>
</dbReference>
<comment type="cofactor">
    <cofactor evidence="25">
        <name>Mg(2+)</name>
        <dbReference type="ChEBI" id="CHEBI:18420"/>
    </cofactor>
    <cofactor evidence="25">
        <name>Mn(2+)</name>
        <dbReference type="ChEBI" id="CHEBI:29035"/>
    </cofactor>
    <text evidence="25">Binds 2 magnesium or manganese ions per subunit.</text>
</comment>
<dbReference type="UniPathway" id="UPA00219"/>
<comment type="catalytic activity">
    <reaction evidence="17 22">
        <text>2 D-alanine + ATP = D-alanyl-D-alanine + ADP + phosphate + H(+)</text>
        <dbReference type="Rhea" id="RHEA:11224"/>
        <dbReference type="ChEBI" id="CHEBI:15378"/>
        <dbReference type="ChEBI" id="CHEBI:30616"/>
        <dbReference type="ChEBI" id="CHEBI:43474"/>
        <dbReference type="ChEBI" id="CHEBI:57416"/>
        <dbReference type="ChEBI" id="CHEBI:57822"/>
        <dbReference type="ChEBI" id="CHEBI:456216"/>
        <dbReference type="EC" id="6.3.2.4"/>
    </reaction>
</comment>
<dbReference type="RefSeq" id="WP_004810986.1">
    <property type="nucleotide sequence ID" value="NZ_AP024308.1"/>
</dbReference>
<evidence type="ECO:0000256" key="11">
    <source>
        <dbReference type="ARBA" id="ARBA00022840"/>
    </source>
</evidence>
<dbReference type="EMBL" id="NOWI01000004">
    <property type="protein sequence ID" value="RFT44946.1"/>
    <property type="molecule type" value="Genomic_DNA"/>
</dbReference>
<protein>
    <recommendedName>
        <fullName evidence="19 22">D-alanine--D-alanine ligase</fullName>
        <ecNumber evidence="6 22">6.3.2.4</ecNumber>
    </recommendedName>
    <alternativeName>
        <fullName evidence="21 22">D-Ala-D-Ala ligase</fullName>
    </alternativeName>
    <alternativeName>
        <fullName evidence="20 22">D-alanylalanine synthetase</fullName>
    </alternativeName>
</protein>
<dbReference type="FunFam" id="3.30.1490.20:FF:000007">
    <property type="entry name" value="D-alanine--D-alanine ligase"/>
    <property type="match status" value="1"/>
</dbReference>